<dbReference type="EMBL" id="LDJJ01000056">
    <property type="protein sequence ID" value="KRG65252.1"/>
    <property type="molecule type" value="Genomic_DNA"/>
</dbReference>
<dbReference type="AlphaFoldDB" id="A0A0R0CHT6"/>
<feature type="domain" description="N-acetyltransferase" evidence="1">
    <location>
        <begin position="15"/>
        <end position="181"/>
    </location>
</feature>
<dbReference type="RefSeq" id="WP_057629712.1">
    <property type="nucleotide sequence ID" value="NZ_LDJJ01000056.1"/>
</dbReference>
<proteinExistence type="predicted"/>
<keyword evidence="3" id="KW-1185">Reference proteome</keyword>
<reference evidence="2 3" key="1">
    <citation type="submission" date="2015-05" db="EMBL/GenBank/DDBJ databases">
        <title>Genome sequencing and analysis of members of genus Stenotrophomonas.</title>
        <authorList>
            <person name="Patil P.P."/>
            <person name="Midha S."/>
            <person name="Patil P.B."/>
        </authorList>
    </citation>
    <scope>NUCLEOTIDE SEQUENCE [LARGE SCALE GENOMIC DNA]</scope>
    <source>
        <strain evidence="2 3">DSM 18941</strain>
    </source>
</reference>
<evidence type="ECO:0000313" key="2">
    <source>
        <dbReference type="EMBL" id="KRG65252.1"/>
    </source>
</evidence>
<dbReference type="InterPro" id="IPR051531">
    <property type="entry name" value="N-acetyltransferase"/>
</dbReference>
<dbReference type="OrthoDB" id="9801656at2"/>
<organism evidence="2 3">
    <name type="scientific">Stenotrophomonas terrae</name>
    <dbReference type="NCBI Taxonomy" id="405446"/>
    <lineage>
        <taxon>Bacteria</taxon>
        <taxon>Pseudomonadati</taxon>
        <taxon>Pseudomonadota</taxon>
        <taxon>Gammaproteobacteria</taxon>
        <taxon>Lysobacterales</taxon>
        <taxon>Lysobacteraceae</taxon>
        <taxon>Stenotrophomonas</taxon>
    </lineage>
</organism>
<evidence type="ECO:0000259" key="1">
    <source>
        <dbReference type="PROSITE" id="PS51186"/>
    </source>
</evidence>
<protein>
    <recommendedName>
        <fullName evidence="1">N-acetyltransferase domain-containing protein</fullName>
    </recommendedName>
</protein>
<evidence type="ECO:0000313" key="3">
    <source>
        <dbReference type="Proteomes" id="UP000051863"/>
    </source>
</evidence>
<comment type="caution">
    <text evidence="2">The sequence shown here is derived from an EMBL/GenBank/DDBJ whole genome shotgun (WGS) entry which is preliminary data.</text>
</comment>
<dbReference type="InterPro" id="IPR016181">
    <property type="entry name" value="Acyl_CoA_acyltransferase"/>
</dbReference>
<dbReference type="CDD" id="cd04301">
    <property type="entry name" value="NAT_SF"/>
    <property type="match status" value="1"/>
</dbReference>
<dbReference type="InterPro" id="IPR000182">
    <property type="entry name" value="GNAT_dom"/>
</dbReference>
<dbReference type="PATRIC" id="fig|405446.3.peg.2887"/>
<dbReference type="GO" id="GO:0016747">
    <property type="term" value="F:acyltransferase activity, transferring groups other than amino-acyl groups"/>
    <property type="evidence" value="ECO:0007669"/>
    <property type="project" value="InterPro"/>
</dbReference>
<dbReference type="Proteomes" id="UP000051863">
    <property type="component" value="Unassembled WGS sequence"/>
</dbReference>
<dbReference type="PANTHER" id="PTHR43792">
    <property type="entry name" value="GNAT FAMILY, PUTATIVE (AFU_ORTHOLOGUE AFUA_3G00765)-RELATED-RELATED"/>
    <property type="match status" value="1"/>
</dbReference>
<gene>
    <name evidence="2" type="ORF">ABB27_15660</name>
</gene>
<dbReference type="Pfam" id="PF13302">
    <property type="entry name" value="Acetyltransf_3"/>
    <property type="match status" value="1"/>
</dbReference>
<dbReference type="Gene3D" id="3.40.630.30">
    <property type="match status" value="1"/>
</dbReference>
<dbReference type="PROSITE" id="PS51186">
    <property type="entry name" value="GNAT"/>
    <property type="match status" value="1"/>
</dbReference>
<sequence length="184" mass="21145">MSPRLPQPELSSPRLHLREVRADDAPALFAIHSDPQVMRYWSYPAWTELQQAEQKIADIQRQRRELDILIWAIADASTDLLIGSGVLFAIDLPQGRAEIGYSLHPDWQGRGLASEALRLILAYAFNELGLRRIEADIDPRNQPSRRLVERQGFLHEGLFRERWNVNNEICDSAMYGLLSKDFKP</sequence>
<accession>A0A0R0CHT6</accession>
<name>A0A0R0CHT6_9GAMM</name>
<dbReference type="SUPFAM" id="SSF55729">
    <property type="entry name" value="Acyl-CoA N-acyltransferases (Nat)"/>
    <property type="match status" value="1"/>
</dbReference>